<accession>A0AC61MRB8</accession>
<gene>
    <name evidence="1" type="ORF">JFY71_06400</name>
</gene>
<evidence type="ECO:0000313" key="2">
    <source>
        <dbReference type="Proteomes" id="UP000595814"/>
    </source>
</evidence>
<keyword evidence="1" id="KW-0418">Kinase</keyword>
<name>A0AC61MRB8_9FIRM</name>
<keyword evidence="2" id="KW-1185">Reference proteome</keyword>
<organism evidence="1 2">
    <name type="scientific">Miniphocaeibacter halophilus</name>
    <dbReference type="NCBI Taxonomy" id="2931922"/>
    <lineage>
        <taxon>Bacteria</taxon>
        <taxon>Bacillati</taxon>
        <taxon>Bacillota</taxon>
        <taxon>Tissierellia</taxon>
        <taxon>Tissierellales</taxon>
        <taxon>Peptoniphilaceae</taxon>
        <taxon>Miniphocaeibacter</taxon>
    </lineage>
</organism>
<dbReference type="EMBL" id="CP066744">
    <property type="protein sequence ID" value="QQK06976.1"/>
    <property type="molecule type" value="Genomic_DNA"/>
</dbReference>
<evidence type="ECO:0000313" key="1">
    <source>
        <dbReference type="EMBL" id="QQK06976.1"/>
    </source>
</evidence>
<proteinExistence type="predicted"/>
<keyword evidence="1" id="KW-0808">Transferase</keyword>
<protein>
    <submittedName>
        <fullName evidence="1">HAMP domain-containing histidine kinase</fullName>
    </submittedName>
</protein>
<dbReference type="Proteomes" id="UP000595814">
    <property type="component" value="Chromosome"/>
</dbReference>
<reference evidence="1 2" key="1">
    <citation type="journal article" date="2022" name="Int. J. Syst. Evol. Microbiol.">
        <title>Miniphocaeibacter halophilus sp. nov., an ammonium-tolerant acetate-producing bacterium isolated from a biogas system.</title>
        <authorList>
            <person name="Schnurer A."/>
            <person name="Singh A."/>
            <person name="Bi S."/>
            <person name="Qiao W."/>
            <person name="Westerholm M."/>
        </authorList>
    </citation>
    <scope>NUCLEOTIDE SEQUENCE [LARGE SCALE GENOMIC DNA]</scope>
    <source>
        <strain evidence="1 2">AMB_01</strain>
    </source>
</reference>
<sequence length="449" mass="52230">MTRKKSIFKELIASFVVFSLSIVLILVISGALVIFNIIENEDNYIPTNMINDKGEIQSRFLIDNYNAWVEQLDSNNKVVSVVGNKLDKTMNYSDRDIMELLNLKDNSEEFHVFIKFLGEEKYLIKIPTKNLALTLNLTNSRSKNSKVFGILFLAFYIFMIILLSKRLSNKIKKPIDKMLFAMDRVKDGEKGVQIDFQTKNELNELKDNFNDMIIKLEREEEYRIKKEEEKNKLLLDLSHDIKTPISTIKSYSLALKDDLVKEEDKKDYYDILDKKASRISYLVDEMTNMLKLDNKDYKLYMEKANFSEVVRQTVSEYYNELENKKIDVEVNLPKDDIYINIDLNLIKRVLNNLMENQLKYNSGTFTRISLEEENNKLILEISDNGKLIDKNTRKTLFNPFVRGDKARSTSGGLGLGLSISKTIINKHKGEIYYSNKGNLNNFVVELNIK</sequence>